<feature type="region of interest" description="Disordered" evidence="1">
    <location>
        <begin position="466"/>
        <end position="510"/>
    </location>
</feature>
<dbReference type="InParanoid" id="A0A6P6Y5T7"/>
<proteinExistence type="predicted"/>
<evidence type="ECO:0000313" key="4">
    <source>
        <dbReference type="RefSeq" id="XP_027200763.1"/>
    </source>
</evidence>
<dbReference type="InterPro" id="IPR055121">
    <property type="entry name" value="HTH_69"/>
</dbReference>
<dbReference type="PANTHER" id="PTHR47705">
    <property type="entry name" value="AGAP000321-PA"/>
    <property type="match status" value="1"/>
</dbReference>
<feature type="region of interest" description="Disordered" evidence="1">
    <location>
        <begin position="235"/>
        <end position="265"/>
    </location>
</feature>
<feature type="domain" description="Winged helix-turn-helix" evidence="2">
    <location>
        <begin position="272"/>
        <end position="329"/>
    </location>
</feature>
<dbReference type="PANTHER" id="PTHR47705:SF1">
    <property type="entry name" value="PNP_UDP_1 DOMAIN-CONTAINING PROTEIN"/>
    <property type="match status" value="1"/>
</dbReference>
<dbReference type="OrthoDB" id="1577640at2759"/>
<dbReference type="Proteomes" id="UP000515146">
    <property type="component" value="Unplaced"/>
</dbReference>
<evidence type="ECO:0000256" key="1">
    <source>
        <dbReference type="SAM" id="MobiDB-lite"/>
    </source>
</evidence>
<dbReference type="Gene3D" id="3.40.50.1580">
    <property type="entry name" value="Nucleoside phosphorylase domain"/>
    <property type="match status" value="1"/>
</dbReference>
<feature type="region of interest" description="Disordered" evidence="1">
    <location>
        <begin position="626"/>
        <end position="647"/>
    </location>
</feature>
<evidence type="ECO:0000313" key="3">
    <source>
        <dbReference type="Proteomes" id="UP000515146"/>
    </source>
</evidence>
<dbReference type="RefSeq" id="XP_027200763.1">
    <property type="nucleotide sequence ID" value="XM_027344962.1"/>
</dbReference>
<keyword evidence="3" id="KW-1185">Reference proteome</keyword>
<sequence>MATNGIESIQKSSSELSSSNGGSQHRSPPPTMVKTNGVNGHHHNHHNGGDDHQQQPDLIMMTPLKKELDHTILRVERIDRRQLQDQQNVHHIAGGQHQGIIINKQIAQSQSQQFTKKFDLRLAFKVFLVNAITNVHQQESRELRFWFDHDHENQDDDDHHHLNNGNGINVNGNGNSKDQNYLQCAQSFFRQLVDPKDFPKNYVGFIMKLMKTMQQSMYRPLIRIELEVKQIDEPFERPLSSSTSTSQRSSMDFDSNNSNTNNNHHHHYNQLLTEEKVREMIESAYPNPLSLPDIAATTCSNPEDVERLVDELCSKGVARLTDLGQVIRVTSDEQQVKRVSQMPKVIRSQQPTVAIITAQFCEKLAVDSMIDNKDTYVRYKGEGDSNQVYTLGNIGQHRVVATKLPAVGNSRSAMIAAGNTTTRLLGTFQHVEYVFLVGIGGGVPHYTDYQQHVRLGDIVVSTSPRRNHYSASSSPINNLAGDNGGHNDHGHGNNNNGHSNSNSMNKNRPRQLPPTCSDFIYVHCEKLRSSPDEPMNASNSTWKELQTVDSFNYRFWCPLSLELQEIARQIYNETQQDDHNECQPSWERYIEEARNRLQESDDLEFVRPDENTDKLYMSIGTNDLIEMAHPEPDPQNEENYRNDPRKRGMPKIHFGAVGSGRLAVGNEQLRQDIALKFGIKAFDIEFDTVIESIFGNRKDRYIIIRGIADYKDGSRKKEWQPYAALSAAAYMKAILCRLQPMI</sequence>
<dbReference type="GO" id="GO:0003824">
    <property type="term" value="F:catalytic activity"/>
    <property type="evidence" value="ECO:0007669"/>
    <property type="project" value="InterPro"/>
</dbReference>
<feature type="compositionally biased region" description="Low complexity" evidence="1">
    <location>
        <begin position="163"/>
        <end position="175"/>
    </location>
</feature>
<gene>
    <name evidence="4" type="primary">LOC113794821</name>
</gene>
<feature type="compositionally biased region" description="Low complexity" evidence="1">
    <location>
        <begin position="492"/>
        <end position="503"/>
    </location>
</feature>
<evidence type="ECO:0000259" key="2">
    <source>
        <dbReference type="Pfam" id="PF22979"/>
    </source>
</evidence>
<dbReference type="FunCoup" id="A0A6P6Y5T7">
    <property type="interactions" value="21"/>
</dbReference>
<dbReference type="GO" id="GO:0009116">
    <property type="term" value="P:nucleoside metabolic process"/>
    <property type="evidence" value="ECO:0007669"/>
    <property type="project" value="InterPro"/>
</dbReference>
<feature type="compositionally biased region" description="Low complexity" evidence="1">
    <location>
        <begin position="240"/>
        <end position="262"/>
    </location>
</feature>
<dbReference type="AlphaFoldDB" id="A0A6P6Y5T7"/>
<feature type="compositionally biased region" description="Basic and acidic residues" evidence="1">
    <location>
        <begin position="626"/>
        <end position="646"/>
    </location>
</feature>
<dbReference type="OMA" id="HTQESRT"/>
<protein>
    <submittedName>
        <fullName evidence="4">Uncharacterized protein LOC113794821</fullName>
    </submittedName>
</protein>
<dbReference type="SUPFAM" id="SSF53167">
    <property type="entry name" value="Purine and uridine phosphorylases"/>
    <property type="match status" value="1"/>
</dbReference>
<feature type="compositionally biased region" description="Polar residues" evidence="1">
    <location>
        <begin position="466"/>
        <end position="477"/>
    </location>
</feature>
<accession>A0A6P6Y5T7</accession>
<feature type="region of interest" description="Disordered" evidence="1">
    <location>
        <begin position="156"/>
        <end position="175"/>
    </location>
</feature>
<dbReference type="InterPro" id="IPR035994">
    <property type="entry name" value="Nucleoside_phosphorylase_sf"/>
</dbReference>
<reference evidence="4" key="1">
    <citation type="submission" date="2025-08" db="UniProtKB">
        <authorList>
            <consortium name="RefSeq"/>
        </authorList>
    </citation>
    <scope>IDENTIFICATION</scope>
    <source>
        <strain evidence="4">Airmid</strain>
    </source>
</reference>
<name>A0A6P6Y5T7_DERPT</name>
<organism evidence="3 4">
    <name type="scientific">Dermatophagoides pteronyssinus</name>
    <name type="common">European house dust mite</name>
    <dbReference type="NCBI Taxonomy" id="6956"/>
    <lineage>
        <taxon>Eukaryota</taxon>
        <taxon>Metazoa</taxon>
        <taxon>Ecdysozoa</taxon>
        <taxon>Arthropoda</taxon>
        <taxon>Chelicerata</taxon>
        <taxon>Arachnida</taxon>
        <taxon>Acari</taxon>
        <taxon>Acariformes</taxon>
        <taxon>Sarcoptiformes</taxon>
        <taxon>Astigmata</taxon>
        <taxon>Psoroptidia</taxon>
        <taxon>Analgoidea</taxon>
        <taxon>Pyroglyphidae</taxon>
        <taxon>Dermatophagoidinae</taxon>
        <taxon>Dermatophagoides</taxon>
    </lineage>
</organism>
<dbReference type="Pfam" id="PF22979">
    <property type="entry name" value="HTH_69"/>
    <property type="match status" value="1"/>
</dbReference>
<feature type="region of interest" description="Disordered" evidence="1">
    <location>
        <begin position="1"/>
        <end position="55"/>
    </location>
</feature>
<dbReference type="KEGG" id="dpte:113794821"/>
<feature type="compositionally biased region" description="Low complexity" evidence="1">
    <location>
        <begin position="1"/>
        <end position="24"/>
    </location>
</feature>